<dbReference type="PANTHER" id="PTHR31589">
    <property type="entry name" value="PROTEIN, PUTATIVE (DUF239)-RELATED-RELATED"/>
    <property type="match status" value="1"/>
</dbReference>
<dbReference type="Pfam" id="PF03080">
    <property type="entry name" value="Neprosin"/>
    <property type="match status" value="1"/>
</dbReference>
<feature type="domain" description="Neprosin PEP catalytic" evidence="1">
    <location>
        <begin position="69"/>
        <end position="316"/>
    </location>
</feature>
<dbReference type="Gene3D" id="3.90.1320.10">
    <property type="entry name" value="Outer-capsid protein sigma 3, large lobe"/>
    <property type="match status" value="1"/>
</dbReference>
<feature type="non-terminal residue" evidence="2">
    <location>
        <position position="1"/>
    </location>
</feature>
<comment type="caution">
    <text evidence="2">The sequence shown here is derived from an EMBL/GenBank/DDBJ whole genome shotgun (WGS) entry which is preliminary data.</text>
</comment>
<evidence type="ECO:0000259" key="1">
    <source>
        <dbReference type="PROSITE" id="PS52045"/>
    </source>
</evidence>
<dbReference type="OrthoDB" id="1858978at2759"/>
<gene>
    <name evidence="2" type="ORF">EJB05_04846</name>
</gene>
<dbReference type="PANTHER" id="PTHR31589:SF236">
    <property type="entry name" value="NEPROSIN DOMAIN-CONTAINING PROTEIN"/>
    <property type="match status" value="1"/>
</dbReference>
<dbReference type="AlphaFoldDB" id="A0A5J9WAJ3"/>
<accession>A0A5J9WAJ3</accession>
<keyword evidence="3" id="KW-1185">Reference proteome</keyword>
<dbReference type="Proteomes" id="UP000324897">
    <property type="component" value="Chromosome 5"/>
</dbReference>
<reference evidence="2 3" key="1">
    <citation type="journal article" date="2019" name="Sci. Rep.">
        <title>A high-quality genome of Eragrostis curvula grass provides insights into Poaceae evolution and supports new strategies to enhance forage quality.</title>
        <authorList>
            <person name="Carballo J."/>
            <person name="Santos B.A.C.M."/>
            <person name="Zappacosta D."/>
            <person name="Garbus I."/>
            <person name="Selva J.P."/>
            <person name="Gallo C.A."/>
            <person name="Diaz A."/>
            <person name="Albertini E."/>
            <person name="Caccamo M."/>
            <person name="Echenique V."/>
        </authorList>
    </citation>
    <scope>NUCLEOTIDE SEQUENCE [LARGE SCALE GENOMIC DNA]</scope>
    <source>
        <strain evidence="3">cv. Victoria</strain>
        <tissue evidence="2">Leaf</tissue>
    </source>
</reference>
<proteinExistence type="predicted"/>
<dbReference type="Gramene" id="TVU45359">
    <property type="protein sequence ID" value="TVU45359"/>
    <property type="gene ID" value="EJB05_04846"/>
</dbReference>
<dbReference type="InterPro" id="IPR053168">
    <property type="entry name" value="Glutamic_endopeptidase"/>
</dbReference>
<dbReference type="EMBL" id="RWGY01000004">
    <property type="protein sequence ID" value="TVU45359.1"/>
    <property type="molecule type" value="Genomic_DNA"/>
</dbReference>
<evidence type="ECO:0000313" key="3">
    <source>
        <dbReference type="Proteomes" id="UP000324897"/>
    </source>
</evidence>
<sequence>MTGLQEPLKTEVELNKHADMEEAMSLARAYDCKELVMAEHPPPQVPRTAPGTRPASATIAVAPKAPGGCFPSSEEAVSHVWLPGGGTNFYGVEATLDVYGFTFKPDQASQASIWIANRGDGNPSSLNGFQAGWHISPTRYKDSNTHFYTEWTSAETKKGCLNMECPGFQKTSTSIAPGDIINPVSDINGKKQYITIRLFKDKSTGDWHVYYGFNGAPKPVGYFPESLLPGLKDKPVEISFGGLVYHRKPQPSPPMGNGLFPATTLAASFSGVKLIDEDGNNHDVTTDLPYRVSLTRCYFISTMSNGLFFYGGPGCDD</sequence>
<dbReference type="InterPro" id="IPR004314">
    <property type="entry name" value="Neprosin"/>
</dbReference>
<protein>
    <recommendedName>
        <fullName evidence="1">Neprosin PEP catalytic domain-containing protein</fullName>
    </recommendedName>
</protein>
<evidence type="ECO:0000313" key="2">
    <source>
        <dbReference type="EMBL" id="TVU45359.1"/>
    </source>
</evidence>
<name>A0A5J9WAJ3_9POAL</name>
<dbReference type="PROSITE" id="PS52045">
    <property type="entry name" value="NEPROSIN_PEP_CD"/>
    <property type="match status" value="1"/>
</dbReference>
<organism evidence="2 3">
    <name type="scientific">Eragrostis curvula</name>
    <name type="common">weeping love grass</name>
    <dbReference type="NCBI Taxonomy" id="38414"/>
    <lineage>
        <taxon>Eukaryota</taxon>
        <taxon>Viridiplantae</taxon>
        <taxon>Streptophyta</taxon>
        <taxon>Embryophyta</taxon>
        <taxon>Tracheophyta</taxon>
        <taxon>Spermatophyta</taxon>
        <taxon>Magnoliopsida</taxon>
        <taxon>Liliopsida</taxon>
        <taxon>Poales</taxon>
        <taxon>Poaceae</taxon>
        <taxon>PACMAD clade</taxon>
        <taxon>Chloridoideae</taxon>
        <taxon>Eragrostideae</taxon>
        <taxon>Eragrostidinae</taxon>
        <taxon>Eragrostis</taxon>
    </lineage>
</organism>